<sequence>MTTIAQPAAETLAKVEVLADLEEVVHALMDVHEAKRILWFPSELLAPAPDTDPDAHARALRERARGIGLPARIALAVNLLTEEGLPHFHRLLAVYLGGDTFWSRWTNLWTAEEDRHGAVLHDYARESRILDNPVLERMQFEYLKAGFNPEWDKDPYRVFVYTSLQERATQVSHANTGKLAGEYEPTIGTVLANVAKEEARHYAFYRTIFKEVLARDPNRGLASAAEIMPSIDMPGYTMPHFREMADVIRRAEIYGPRDYLKIVEEQIKFWAIEALDGLDEMGKRAQEKILGIPDRLRRVADAMETRSRAKTFSFDVAFAQEFHMA</sequence>
<evidence type="ECO:0000256" key="4">
    <source>
        <dbReference type="ARBA" id="ARBA00022516"/>
    </source>
</evidence>
<evidence type="ECO:0000256" key="7">
    <source>
        <dbReference type="ARBA" id="ARBA00023002"/>
    </source>
</evidence>
<comment type="subunit">
    <text evidence="3">Homodimer.</text>
</comment>
<keyword evidence="9" id="KW-0443">Lipid metabolism</keyword>
<dbReference type="AlphaFoldDB" id="W0RE02"/>
<dbReference type="Gene3D" id="1.10.620.20">
    <property type="entry name" value="Ribonucleotide Reductase, subunit A"/>
    <property type="match status" value="1"/>
</dbReference>
<dbReference type="PANTHER" id="PTHR31155:SF9">
    <property type="entry name" value="STEAROYL-[ACYL-CARRIER-PROTEIN] 9-DESATURASE 7, CHLOROPLASTIC"/>
    <property type="match status" value="1"/>
</dbReference>
<dbReference type="GO" id="GO:0045300">
    <property type="term" value="F:stearoyl-[ACP] desaturase activity"/>
    <property type="evidence" value="ECO:0007669"/>
    <property type="project" value="InterPro"/>
</dbReference>
<evidence type="ECO:0000256" key="5">
    <source>
        <dbReference type="ARBA" id="ARBA00022723"/>
    </source>
</evidence>
<keyword evidence="5 11" id="KW-0479">Metal-binding</keyword>
<dbReference type="PANTHER" id="PTHR31155">
    <property type="entry name" value="ACYL- ACYL-CARRIER-PROTEIN DESATURASE-RELATED"/>
    <property type="match status" value="1"/>
</dbReference>
<dbReference type="Proteomes" id="UP000019151">
    <property type="component" value="Chromosome"/>
</dbReference>
<evidence type="ECO:0000256" key="9">
    <source>
        <dbReference type="ARBA" id="ARBA00023098"/>
    </source>
</evidence>
<dbReference type="PIRSF" id="PIRSF000346">
    <property type="entry name" value="Dlt9_acylACP_des"/>
    <property type="match status" value="1"/>
</dbReference>
<evidence type="ECO:0000256" key="11">
    <source>
        <dbReference type="PIRSR" id="PIRSR000346-1"/>
    </source>
</evidence>
<dbReference type="GO" id="GO:0046872">
    <property type="term" value="F:metal ion binding"/>
    <property type="evidence" value="ECO:0007669"/>
    <property type="project" value="UniProtKB-KW"/>
</dbReference>
<feature type="binding site" evidence="11">
    <location>
        <position position="198"/>
    </location>
    <ligand>
        <name>Fe cation</name>
        <dbReference type="ChEBI" id="CHEBI:24875"/>
        <label>1</label>
    </ligand>
</feature>
<feature type="binding site" evidence="11">
    <location>
        <position position="113"/>
    </location>
    <ligand>
        <name>Fe cation</name>
        <dbReference type="ChEBI" id="CHEBI:24875"/>
        <label>1</label>
    </ligand>
</feature>
<feature type="binding site" evidence="11">
    <location>
        <position position="116"/>
    </location>
    <ligand>
        <name>Fe cation</name>
        <dbReference type="ChEBI" id="CHEBI:24875"/>
        <label>1</label>
    </ligand>
</feature>
<dbReference type="Pfam" id="PF03405">
    <property type="entry name" value="FA_desaturase_2"/>
    <property type="match status" value="1"/>
</dbReference>
<dbReference type="RefSeq" id="WP_236646287.1">
    <property type="nucleotide sequence ID" value="NZ_CP007128.1"/>
</dbReference>
<feature type="binding site" evidence="11">
    <location>
        <position position="201"/>
    </location>
    <ligand>
        <name>Fe cation</name>
        <dbReference type="ChEBI" id="CHEBI:24875"/>
        <label>2</label>
    </ligand>
</feature>
<proteinExistence type="inferred from homology"/>
<accession>W0RE02</accession>
<evidence type="ECO:0000256" key="2">
    <source>
        <dbReference type="ARBA" id="ARBA00008749"/>
    </source>
</evidence>
<keyword evidence="6" id="KW-0276">Fatty acid metabolism</keyword>
<feature type="binding site" evidence="11">
    <location>
        <position position="198"/>
    </location>
    <ligand>
        <name>Fe cation</name>
        <dbReference type="ChEBI" id="CHEBI:24875"/>
        <label>2</label>
    </ligand>
</feature>
<reference evidence="12 13" key="1">
    <citation type="journal article" date="2014" name="Genome Announc.">
        <title>Genome Sequence and Methylome of Soil Bacterium Gemmatirosa kalamazoonensis KBS708T, a Member of the Rarely Cultivated Gemmatimonadetes Phylum.</title>
        <authorList>
            <person name="Debruyn J.M."/>
            <person name="Radosevich M."/>
            <person name="Wommack K.E."/>
            <person name="Polson S.W."/>
            <person name="Hauser L.J."/>
            <person name="Fawaz M.N."/>
            <person name="Korlach J."/>
            <person name="Tsai Y.C."/>
        </authorList>
    </citation>
    <scope>NUCLEOTIDE SEQUENCE [LARGE SCALE GENOMIC DNA]</scope>
    <source>
        <strain evidence="12 13">KBS708</strain>
    </source>
</reference>
<gene>
    <name evidence="12" type="ORF">J421_1125</name>
</gene>
<keyword evidence="8 11" id="KW-0408">Iron</keyword>
<name>W0RE02_9BACT</name>
<keyword evidence="4" id="KW-0444">Lipid biosynthesis</keyword>
<evidence type="ECO:0000313" key="12">
    <source>
        <dbReference type="EMBL" id="AHG88662.1"/>
    </source>
</evidence>
<organism evidence="12 13">
    <name type="scientific">Gemmatirosa kalamazoonensis</name>
    <dbReference type="NCBI Taxonomy" id="861299"/>
    <lineage>
        <taxon>Bacteria</taxon>
        <taxon>Pseudomonadati</taxon>
        <taxon>Gemmatimonadota</taxon>
        <taxon>Gemmatimonadia</taxon>
        <taxon>Gemmatimonadales</taxon>
        <taxon>Gemmatimonadaceae</taxon>
        <taxon>Gemmatirosa</taxon>
    </lineage>
</organism>
<evidence type="ECO:0000256" key="6">
    <source>
        <dbReference type="ARBA" id="ARBA00022832"/>
    </source>
</evidence>
<dbReference type="CDD" id="cd01050">
    <property type="entry name" value="Acyl_ACP_Desat"/>
    <property type="match status" value="1"/>
</dbReference>
<evidence type="ECO:0000313" key="13">
    <source>
        <dbReference type="Proteomes" id="UP000019151"/>
    </source>
</evidence>
<comment type="cofactor">
    <cofactor evidence="1">
        <name>Fe(2+)</name>
        <dbReference type="ChEBI" id="CHEBI:29033"/>
    </cofactor>
</comment>
<keyword evidence="7" id="KW-0560">Oxidoreductase</keyword>
<evidence type="ECO:0000256" key="10">
    <source>
        <dbReference type="ARBA" id="ARBA00023160"/>
    </source>
</evidence>
<keyword evidence="13" id="KW-1185">Reference proteome</keyword>
<feature type="binding site" evidence="11">
    <location>
        <position position="166"/>
    </location>
    <ligand>
        <name>Fe cation</name>
        <dbReference type="ChEBI" id="CHEBI:24875"/>
        <label>2</label>
    </ligand>
</feature>
<evidence type="ECO:0000256" key="8">
    <source>
        <dbReference type="ARBA" id="ARBA00023004"/>
    </source>
</evidence>
<dbReference type="HOGENOM" id="CLU_034505_0_0_0"/>
<dbReference type="GO" id="GO:0005829">
    <property type="term" value="C:cytosol"/>
    <property type="evidence" value="ECO:0007669"/>
    <property type="project" value="TreeGrafter"/>
</dbReference>
<evidence type="ECO:0000256" key="1">
    <source>
        <dbReference type="ARBA" id="ARBA00001954"/>
    </source>
</evidence>
<dbReference type="EMBL" id="CP007128">
    <property type="protein sequence ID" value="AHG88662.1"/>
    <property type="molecule type" value="Genomic_DNA"/>
</dbReference>
<keyword evidence="10" id="KW-0275">Fatty acid biosynthesis</keyword>
<dbReference type="STRING" id="861299.J421_1125"/>
<evidence type="ECO:0000256" key="3">
    <source>
        <dbReference type="ARBA" id="ARBA00011738"/>
    </source>
</evidence>
<dbReference type="InParanoid" id="W0RE02"/>
<dbReference type="KEGG" id="gba:J421_1125"/>
<dbReference type="InterPro" id="IPR005067">
    <property type="entry name" value="Fatty_acid_desaturase-2"/>
</dbReference>
<feature type="binding site" evidence="11">
    <location>
        <position position="113"/>
    </location>
    <ligand>
        <name>Fe cation</name>
        <dbReference type="ChEBI" id="CHEBI:24875"/>
        <label>2</label>
    </ligand>
</feature>
<dbReference type="eggNOG" id="COG0208">
    <property type="taxonomic scope" value="Bacteria"/>
</dbReference>
<dbReference type="InterPro" id="IPR012348">
    <property type="entry name" value="RNR-like"/>
</dbReference>
<protein>
    <submittedName>
        <fullName evidence="12">Fatty acid desaturase type 2</fullName>
    </submittedName>
</protein>
<dbReference type="GO" id="GO:0006633">
    <property type="term" value="P:fatty acid biosynthetic process"/>
    <property type="evidence" value="ECO:0007669"/>
    <property type="project" value="UniProtKB-KW"/>
</dbReference>
<feature type="binding site" evidence="11">
    <location>
        <position position="82"/>
    </location>
    <ligand>
        <name>Fe cation</name>
        <dbReference type="ChEBI" id="CHEBI:24875"/>
        <label>1</label>
    </ligand>
</feature>
<dbReference type="InterPro" id="IPR009078">
    <property type="entry name" value="Ferritin-like_SF"/>
</dbReference>
<dbReference type="SUPFAM" id="SSF47240">
    <property type="entry name" value="Ferritin-like"/>
    <property type="match status" value="1"/>
</dbReference>
<comment type="cofactor">
    <cofactor evidence="11">
        <name>Fe cation</name>
        <dbReference type="ChEBI" id="CHEBI:24875"/>
    </cofactor>
    <text evidence="11">Binds 2 iron ions per subunit.</text>
</comment>
<comment type="similarity">
    <text evidence="2">Belongs to the fatty acid desaturase type 2 family.</text>
</comment>